<proteinExistence type="predicted"/>
<dbReference type="Pfam" id="PF12836">
    <property type="entry name" value="HHH_3"/>
    <property type="match status" value="1"/>
</dbReference>
<protein>
    <submittedName>
        <fullName evidence="2">Helix-hairpin-helix domain-containing protein</fullName>
    </submittedName>
</protein>
<accession>A0A6N9TK16</accession>
<sequence>MLAALAALRPAPPCRLRPPAPAPEAAAVSQAARLLFFRPMDANTVTAEELTLLPGVGDKAAWRLVRRREELGFFVTMEELADPAPGTRRLPAGATGHLAVSPDGPPPRSP</sequence>
<dbReference type="AlphaFoldDB" id="A0A6N9TK16"/>
<name>A0A6N9TK16_DISTH</name>
<reference evidence="2 3" key="1">
    <citation type="submission" date="2020-02" db="EMBL/GenBank/DDBJ databases">
        <title>Comparative genomics of sulfur disproportionating microorganisms.</title>
        <authorList>
            <person name="Ward L.M."/>
            <person name="Bertran E."/>
            <person name="Johnston D.T."/>
        </authorList>
    </citation>
    <scope>NUCLEOTIDE SEQUENCE [LARGE SCALE GENOMIC DNA]</scope>
    <source>
        <strain evidence="2 3">DSM 100025</strain>
    </source>
</reference>
<dbReference type="RefSeq" id="WP_163297742.1">
    <property type="nucleotide sequence ID" value="NZ_JAAGRR010000009.1"/>
</dbReference>
<dbReference type="EMBL" id="JAAGRR010000009">
    <property type="protein sequence ID" value="NDY41585.1"/>
    <property type="molecule type" value="Genomic_DNA"/>
</dbReference>
<dbReference type="InterPro" id="IPR010994">
    <property type="entry name" value="RuvA_2-like"/>
</dbReference>
<organism evidence="2 3">
    <name type="scientific">Dissulfurirhabdus thermomarina</name>
    <dbReference type="NCBI Taxonomy" id="1765737"/>
    <lineage>
        <taxon>Bacteria</taxon>
        <taxon>Deltaproteobacteria</taxon>
        <taxon>Dissulfurirhabdaceae</taxon>
        <taxon>Dissulfurirhabdus</taxon>
    </lineage>
</organism>
<dbReference type="SUPFAM" id="SSF47781">
    <property type="entry name" value="RuvA domain 2-like"/>
    <property type="match status" value="1"/>
</dbReference>
<keyword evidence="3" id="KW-1185">Reference proteome</keyword>
<dbReference type="Gene3D" id="1.10.150.280">
    <property type="entry name" value="AF1531-like domain"/>
    <property type="match status" value="1"/>
</dbReference>
<feature type="region of interest" description="Disordered" evidence="1">
    <location>
        <begin position="83"/>
        <end position="110"/>
    </location>
</feature>
<feature type="compositionally biased region" description="Pro residues" evidence="1">
    <location>
        <begin position="10"/>
        <end position="22"/>
    </location>
</feature>
<gene>
    <name evidence="2" type="ORF">G3N55_01795</name>
</gene>
<dbReference type="Proteomes" id="UP000469346">
    <property type="component" value="Unassembled WGS sequence"/>
</dbReference>
<comment type="caution">
    <text evidence="2">The sequence shown here is derived from an EMBL/GenBank/DDBJ whole genome shotgun (WGS) entry which is preliminary data.</text>
</comment>
<evidence type="ECO:0000313" key="2">
    <source>
        <dbReference type="EMBL" id="NDY41585.1"/>
    </source>
</evidence>
<evidence type="ECO:0000313" key="3">
    <source>
        <dbReference type="Proteomes" id="UP000469346"/>
    </source>
</evidence>
<feature type="region of interest" description="Disordered" evidence="1">
    <location>
        <begin position="1"/>
        <end position="22"/>
    </location>
</feature>
<evidence type="ECO:0000256" key="1">
    <source>
        <dbReference type="SAM" id="MobiDB-lite"/>
    </source>
</evidence>